<dbReference type="InterPro" id="IPR023439">
    <property type="entry name" value="Mal_deCO2ase/Cit_lyase_ACP"/>
</dbReference>
<dbReference type="GO" id="GO:0016829">
    <property type="term" value="F:lyase activity"/>
    <property type="evidence" value="ECO:0007669"/>
    <property type="project" value="UniProtKB-KW"/>
</dbReference>
<dbReference type="GO" id="GO:0005737">
    <property type="term" value="C:cytoplasm"/>
    <property type="evidence" value="ECO:0007669"/>
    <property type="project" value="UniProtKB-SubCell"/>
</dbReference>
<evidence type="ECO:0000313" key="4">
    <source>
        <dbReference type="EMBL" id="MPL67706.1"/>
    </source>
</evidence>
<dbReference type="NCBIfam" id="TIGR01608">
    <property type="entry name" value="citD"/>
    <property type="match status" value="1"/>
</dbReference>
<evidence type="ECO:0000256" key="2">
    <source>
        <dbReference type="ARBA" id="ARBA00022490"/>
    </source>
</evidence>
<reference evidence="4" key="1">
    <citation type="submission" date="2019-08" db="EMBL/GenBank/DDBJ databases">
        <authorList>
            <person name="Kucharzyk K."/>
            <person name="Murdoch R.W."/>
            <person name="Higgins S."/>
            <person name="Loffler F."/>
        </authorList>
    </citation>
    <scope>NUCLEOTIDE SEQUENCE</scope>
</reference>
<organism evidence="4">
    <name type="scientific">bioreactor metagenome</name>
    <dbReference type="NCBI Taxonomy" id="1076179"/>
    <lineage>
        <taxon>unclassified sequences</taxon>
        <taxon>metagenomes</taxon>
        <taxon>ecological metagenomes</taxon>
    </lineage>
</organism>
<dbReference type="NCBIfam" id="NF009726">
    <property type="entry name" value="PRK13253.1"/>
    <property type="match status" value="1"/>
</dbReference>
<keyword evidence="4" id="KW-0456">Lyase</keyword>
<protein>
    <submittedName>
        <fullName evidence="4">Citrate lyase acyl carrier protein</fullName>
    </submittedName>
</protein>
<evidence type="ECO:0000256" key="1">
    <source>
        <dbReference type="ARBA" id="ARBA00004496"/>
    </source>
</evidence>
<dbReference type="EMBL" id="VSSQ01000038">
    <property type="protein sequence ID" value="MPL67706.1"/>
    <property type="molecule type" value="Genomic_DNA"/>
</dbReference>
<accession>A0A644TL73</accession>
<comment type="caution">
    <text evidence="4">The sequence shown here is derived from an EMBL/GenBank/DDBJ whole genome shotgun (WGS) entry which is preliminary data.</text>
</comment>
<dbReference type="Pfam" id="PF06857">
    <property type="entry name" value="ACP"/>
    <property type="match status" value="1"/>
</dbReference>
<dbReference type="AlphaFoldDB" id="A0A644TL73"/>
<dbReference type="InterPro" id="IPR006495">
    <property type="entry name" value="CitD"/>
</dbReference>
<proteinExistence type="predicted"/>
<keyword evidence="2" id="KW-0963">Cytoplasm</keyword>
<name>A0A644TL73_9ZZZZ</name>
<evidence type="ECO:0000256" key="3">
    <source>
        <dbReference type="ARBA" id="ARBA00022553"/>
    </source>
</evidence>
<gene>
    <name evidence="4" type="primary">citD_3</name>
    <name evidence="4" type="ORF">SDC9_13404</name>
</gene>
<dbReference type="PIRSF" id="PIRSF002736">
    <property type="entry name" value="Citrt_lyas_gamma"/>
    <property type="match status" value="1"/>
</dbReference>
<comment type="subcellular location">
    <subcellularLocation>
        <location evidence="1">Cytoplasm</location>
    </subcellularLocation>
</comment>
<sequence>MEVKKTATAGSLESSDVLVTVSPAAGSALEFKIESIVIKQYGKRIRSVTEEVVKTAGIESGSILVQDRGALECTLRARLETAIARAAESA</sequence>
<keyword evidence="3" id="KW-0597">Phosphoprotein</keyword>